<evidence type="ECO:0000256" key="7">
    <source>
        <dbReference type="ARBA" id="ARBA00023242"/>
    </source>
</evidence>
<evidence type="ECO:0000256" key="6">
    <source>
        <dbReference type="ARBA" id="ARBA00023187"/>
    </source>
</evidence>
<dbReference type="InterPro" id="IPR014906">
    <property type="entry name" value="PRP4-like"/>
</dbReference>
<dbReference type="Gene3D" id="1.20.940.10">
    <property type="entry name" value="Functional domain of the splicing factor Prp18"/>
    <property type="match status" value="1"/>
</dbReference>
<gene>
    <name evidence="10" type="ORF">E3P90_03026</name>
</gene>
<dbReference type="InterPro" id="IPR004098">
    <property type="entry name" value="Prp18"/>
</dbReference>
<dbReference type="SUPFAM" id="SSF47938">
    <property type="entry name" value="Functional domain of the splicing factor Prp18"/>
    <property type="match status" value="1"/>
</dbReference>
<evidence type="ECO:0000256" key="8">
    <source>
        <dbReference type="SAM" id="MobiDB-lite"/>
    </source>
</evidence>
<dbReference type="Pfam" id="PF02840">
    <property type="entry name" value="Prp18"/>
    <property type="match status" value="1"/>
</dbReference>
<evidence type="ECO:0000256" key="2">
    <source>
        <dbReference type="ARBA" id="ARBA00008137"/>
    </source>
</evidence>
<comment type="similarity">
    <text evidence="2">Belongs to the PRP18 family.</text>
</comment>
<organism evidence="10 11">
    <name type="scientific">Wallemia ichthyophaga</name>
    <dbReference type="NCBI Taxonomy" id="245174"/>
    <lineage>
        <taxon>Eukaryota</taxon>
        <taxon>Fungi</taxon>
        <taxon>Dikarya</taxon>
        <taxon>Basidiomycota</taxon>
        <taxon>Wallemiomycotina</taxon>
        <taxon>Wallemiomycetes</taxon>
        <taxon>Wallemiales</taxon>
        <taxon>Wallemiaceae</taxon>
        <taxon>Wallemia</taxon>
    </lineage>
</organism>
<dbReference type="Proteomes" id="UP000306954">
    <property type="component" value="Unassembled WGS sequence"/>
</dbReference>
<feature type="region of interest" description="Disordered" evidence="8">
    <location>
        <begin position="1"/>
        <end position="76"/>
    </location>
</feature>
<proteinExistence type="inferred from homology"/>
<evidence type="ECO:0000313" key="11">
    <source>
        <dbReference type="Proteomes" id="UP000306954"/>
    </source>
</evidence>
<keyword evidence="4" id="KW-0507">mRNA processing</keyword>
<keyword evidence="5" id="KW-0747">Spliceosome</keyword>
<dbReference type="PANTHER" id="PTHR13007:SF19">
    <property type="entry name" value="PRE-MRNA-SPLICING FACTOR 18"/>
    <property type="match status" value="1"/>
</dbReference>
<dbReference type="Pfam" id="PF08799">
    <property type="entry name" value="PRP4"/>
    <property type="match status" value="1"/>
</dbReference>
<dbReference type="EMBL" id="SPOF01000035">
    <property type="protein sequence ID" value="TIB09962.1"/>
    <property type="molecule type" value="Genomic_DNA"/>
</dbReference>
<evidence type="ECO:0000256" key="5">
    <source>
        <dbReference type="ARBA" id="ARBA00022728"/>
    </source>
</evidence>
<comment type="caution">
    <text evidence="10">The sequence shown here is derived from an EMBL/GenBank/DDBJ whole genome shotgun (WGS) entry which is preliminary data.</text>
</comment>
<dbReference type="OMA" id="SFAQVRW"/>
<evidence type="ECO:0000313" key="10">
    <source>
        <dbReference type="EMBL" id="TIB09962.1"/>
    </source>
</evidence>
<dbReference type="GO" id="GO:0046540">
    <property type="term" value="C:U4/U6 x U5 tri-snRNP complex"/>
    <property type="evidence" value="ECO:0007669"/>
    <property type="project" value="TreeGrafter"/>
</dbReference>
<feature type="compositionally biased region" description="Basic and acidic residues" evidence="8">
    <location>
        <begin position="1"/>
        <end position="31"/>
    </location>
</feature>
<dbReference type="Gene3D" id="4.10.280.110">
    <property type="entry name" value="Pre-mRNA processing factor 4 domain"/>
    <property type="match status" value="1"/>
</dbReference>
<accession>A0A4T0GUV1</accession>
<keyword evidence="7" id="KW-0539">Nucleus</keyword>
<dbReference type="PANTHER" id="PTHR13007">
    <property type="entry name" value="PRE-MRNA SPLICING FACTOR-RELATED"/>
    <property type="match status" value="1"/>
</dbReference>
<name>A0A4T0GUV1_WALIC</name>
<dbReference type="AlphaFoldDB" id="A0A4T0GUV1"/>
<protein>
    <recommendedName>
        <fullName evidence="3">Pre-mRNA-splicing factor 18</fullName>
    </recommendedName>
</protein>
<dbReference type="GO" id="GO:0005682">
    <property type="term" value="C:U5 snRNP"/>
    <property type="evidence" value="ECO:0007669"/>
    <property type="project" value="TreeGrafter"/>
</dbReference>
<comment type="subcellular location">
    <subcellularLocation>
        <location evidence="1">Nucleus</location>
    </subcellularLocation>
</comment>
<feature type="compositionally biased region" description="Low complexity" evidence="8">
    <location>
        <begin position="36"/>
        <end position="53"/>
    </location>
</feature>
<dbReference type="InterPro" id="IPR036285">
    <property type="entry name" value="PRP4-like_sf"/>
</dbReference>
<dbReference type="GO" id="GO:0000350">
    <property type="term" value="P:generation of catalytic spliceosome for second transesterification step"/>
    <property type="evidence" value="ECO:0007669"/>
    <property type="project" value="TreeGrafter"/>
</dbReference>
<dbReference type="SUPFAM" id="SSF158230">
    <property type="entry name" value="PRP4-like"/>
    <property type="match status" value="1"/>
</dbReference>
<dbReference type="GO" id="GO:0071021">
    <property type="term" value="C:U2-type post-spliceosomal complex"/>
    <property type="evidence" value="ECO:0007669"/>
    <property type="project" value="TreeGrafter"/>
</dbReference>
<evidence type="ECO:0000259" key="9">
    <source>
        <dbReference type="SMART" id="SM00500"/>
    </source>
</evidence>
<keyword evidence="6" id="KW-0508">mRNA splicing</keyword>
<evidence type="ECO:0000256" key="1">
    <source>
        <dbReference type="ARBA" id="ARBA00004123"/>
    </source>
</evidence>
<dbReference type="InterPro" id="IPR039979">
    <property type="entry name" value="PRPF18"/>
</dbReference>
<evidence type="ECO:0000256" key="4">
    <source>
        <dbReference type="ARBA" id="ARBA00022664"/>
    </source>
</evidence>
<sequence length="334" mass="38551">MDKLRSHLENKRKLDHNGDYGVHKYLKKSEFDQLEQPQQQQQQQQKQQPHQPQTPLRQSPQPQHPPDTLPKDPLTSNEDCIKRLRLKSQPIRLFAESDKERRLRLRAIELLSTESSSKGQQNDLHKALEGVGQAELGQLDTGQSVLSGESAHPTHTYKPYTDDELRITWQMVKVHHDKLYATIYKWLKNMLRLWDAELQQRPDEIRRSKQGQLTTANQVQTAGYLKPLFKLLKTKTIQLDVLCLLGEILLYAQERKYQNANDAYLRLSIGNAPWPIGVTMVGIHDRSAREKISSGSVAHVLNDEVSRKYIQSVKRVLTFAQSRYPPEDLSQMVG</sequence>
<reference evidence="10 11" key="1">
    <citation type="submission" date="2019-03" db="EMBL/GenBank/DDBJ databases">
        <title>Sequencing 23 genomes of Wallemia ichthyophaga.</title>
        <authorList>
            <person name="Gostincar C."/>
        </authorList>
    </citation>
    <scope>NUCLEOTIDE SEQUENCE [LARGE SCALE GENOMIC DNA]</scope>
    <source>
        <strain evidence="10 11">EXF-8621</strain>
    </source>
</reference>
<dbReference type="OrthoDB" id="10261918at2759"/>
<evidence type="ECO:0000256" key="3">
    <source>
        <dbReference type="ARBA" id="ARBA00018242"/>
    </source>
</evidence>
<feature type="domain" description="Pre-mRNA processing factor 4 (PRP4)-like" evidence="9">
    <location>
        <begin position="75"/>
        <end position="126"/>
    </location>
</feature>
<dbReference type="SMART" id="SM00500">
    <property type="entry name" value="SFM"/>
    <property type="match status" value="1"/>
</dbReference>